<feature type="transmembrane region" description="Helical" evidence="1">
    <location>
        <begin position="163"/>
        <end position="181"/>
    </location>
</feature>
<feature type="transmembrane region" description="Helical" evidence="1">
    <location>
        <begin position="138"/>
        <end position="157"/>
    </location>
</feature>
<evidence type="ECO:0000313" key="3">
    <source>
        <dbReference type="EMBL" id="GHE68990.1"/>
    </source>
</evidence>
<feature type="transmembrane region" description="Helical" evidence="1">
    <location>
        <begin position="110"/>
        <end position="131"/>
    </location>
</feature>
<evidence type="ECO:0000256" key="1">
    <source>
        <dbReference type="SAM" id="Phobius"/>
    </source>
</evidence>
<dbReference type="Gene3D" id="1.20.144.10">
    <property type="entry name" value="Phosphatidic acid phosphatase type 2/haloperoxidase"/>
    <property type="match status" value="2"/>
</dbReference>
<dbReference type="Pfam" id="PF01569">
    <property type="entry name" value="PAP2"/>
    <property type="match status" value="1"/>
</dbReference>
<comment type="caution">
    <text evidence="3">The sequence shown here is derived from an EMBL/GenBank/DDBJ whole genome shotgun (WGS) entry which is preliminary data.</text>
</comment>
<keyword evidence="4" id="KW-1185">Reference proteome</keyword>
<proteinExistence type="predicted"/>
<dbReference type="PANTHER" id="PTHR14969">
    <property type="entry name" value="SPHINGOSINE-1-PHOSPHATE PHOSPHOHYDROLASE"/>
    <property type="match status" value="1"/>
</dbReference>
<keyword evidence="1" id="KW-0472">Membrane</keyword>
<feature type="transmembrane region" description="Helical" evidence="1">
    <location>
        <begin position="59"/>
        <end position="80"/>
    </location>
</feature>
<sequence length="194" mass="21786">MAGLISYLEALDKDLFRVLNGTHNALFDWLMPWISNKYVWIPLYAFLLYSLIRYSKVPAWAVLLGIGLLILLSDQTASGLLKPWVERLRPCYDPELEGQVHLLKGCGGRYGFASSHASNSFAVAMFCWLLLKDSVRYIGWLFPWAALVAYSRVYLGVHFPGDILAGALIGIGSGVVINFILKQLTMTRWGKKTL</sequence>
<protein>
    <submittedName>
        <fullName evidence="3">Phosphatase PAP2 family protein</fullName>
    </submittedName>
</protein>
<dbReference type="Proteomes" id="UP000658258">
    <property type="component" value="Unassembled WGS sequence"/>
</dbReference>
<dbReference type="InterPro" id="IPR000326">
    <property type="entry name" value="PAP2/HPO"/>
</dbReference>
<keyword evidence="1" id="KW-1133">Transmembrane helix</keyword>
<evidence type="ECO:0000313" key="4">
    <source>
        <dbReference type="Proteomes" id="UP000658258"/>
    </source>
</evidence>
<keyword evidence="1" id="KW-0812">Transmembrane</keyword>
<dbReference type="PANTHER" id="PTHR14969:SF13">
    <property type="entry name" value="AT30094P"/>
    <property type="match status" value="1"/>
</dbReference>
<dbReference type="RefSeq" id="WP_229838678.1">
    <property type="nucleotide sequence ID" value="NZ_BNAG01000003.1"/>
</dbReference>
<dbReference type="SMART" id="SM00014">
    <property type="entry name" value="acidPPc"/>
    <property type="match status" value="1"/>
</dbReference>
<dbReference type="CDD" id="cd03395">
    <property type="entry name" value="PAP2_like_4"/>
    <property type="match status" value="1"/>
</dbReference>
<dbReference type="EMBL" id="BNAG01000003">
    <property type="protein sequence ID" value="GHE68990.1"/>
    <property type="molecule type" value="Genomic_DNA"/>
</dbReference>
<dbReference type="SUPFAM" id="SSF48317">
    <property type="entry name" value="Acid phosphatase/Vanadium-dependent haloperoxidase"/>
    <property type="match status" value="1"/>
</dbReference>
<organism evidence="3 4">
    <name type="scientific">Roseivirga thermotolerans</name>
    <dbReference type="NCBI Taxonomy" id="1758176"/>
    <lineage>
        <taxon>Bacteria</taxon>
        <taxon>Pseudomonadati</taxon>
        <taxon>Bacteroidota</taxon>
        <taxon>Cytophagia</taxon>
        <taxon>Cytophagales</taxon>
        <taxon>Roseivirgaceae</taxon>
        <taxon>Roseivirga</taxon>
    </lineage>
</organism>
<accession>A0ABQ3I902</accession>
<evidence type="ECO:0000259" key="2">
    <source>
        <dbReference type="SMART" id="SM00014"/>
    </source>
</evidence>
<gene>
    <name evidence="3" type="ORF">GCM10011340_26100</name>
</gene>
<reference evidence="4" key="1">
    <citation type="journal article" date="2019" name="Int. J. Syst. Evol. Microbiol.">
        <title>The Global Catalogue of Microorganisms (GCM) 10K type strain sequencing project: providing services to taxonomists for standard genome sequencing and annotation.</title>
        <authorList>
            <consortium name="The Broad Institute Genomics Platform"/>
            <consortium name="The Broad Institute Genome Sequencing Center for Infectious Disease"/>
            <person name="Wu L."/>
            <person name="Ma J."/>
        </authorList>
    </citation>
    <scope>NUCLEOTIDE SEQUENCE [LARGE SCALE GENOMIC DNA]</scope>
    <source>
        <strain evidence="4">CGMCC 1.15111</strain>
    </source>
</reference>
<name>A0ABQ3I902_9BACT</name>
<dbReference type="InterPro" id="IPR036938">
    <property type="entry name" value="PAP2/HPO_sf"/>
</dbReference>
<feature type="domain" description="Phosphatidic acid phosphatase type 2/haloperoxidase" evidence="2">
    <location>
        <begin position="63"/>
        <end position="178"/>
    </location>
</feature>
<feature type="transmembrane region" description="Helical" evidence="1">
    <location>
        <begin position="33"/>
        <end position="52"/>
    </location>
</feature>